<keyword evidence="1" id="KW-0812">Transmembrane</keyword>
<dbReference type="EMBL" id="BAABRO010000018">
    <property type="protein sequence ID" value="GAA5510033.1"/>
    <property type="molecule type" value="Genomic_DNA"/>
</dbReference>
<name>A0ABP9W0M4_9BACT</name>
<feature type="transmembrane region" description="Helical" evidence="1">
    <location>
        <begin position="101"/>
        <end position="122"/>
    </location>
</feature>
<accession>A0ABP9W0M4</accession>
<gene>
    <name evidence="2" type="ORF">Rcae01_05539</name>
</gene>
<sequence>MQPHYDDASKRISRATIRESQILIQDAANVVEEPLRESLRLKKFEIPEGKIVDGNVVRLLLRPLVGCEDAVDLQLGLVDTVAAILQLSDSRAKMVKRHDSWAVYAVLIGSDMLCQSMITWLAHKAVRNKWSLIEDVLRP</sequence>
<reference evidence="2 3" key="1">
    <citation type="submission" date="2024-02" db="EMBL/GenBank/DDBJ databases">
        <title>Rhodopirellula caenicola NBRC 110016.</title>
        <authorList>
            <person name="Ichikawa N."/>
            <person name="Katano-Makiyama Y."/>
            <person name="Hidaka K."/>
        </authorList>
    </citation>
    <scope>NUCLEOTIDE SEQUENCE [LARGE SCALE GENOMIC DNA]</scope>
    <source>
        <strain evidence="2 3">NBRC 110016</strain>
    </source>
</reference>
<evidence type="ECO:0000313" key="2">
    <source>
        <dbReference type="EMBL" id="GAA5510033.1"/>
    </source>
</evidence>
<keyword evidence="1" id="KW-0472">Membrane</keyword>
<comment type="caution">
    <text evidence="2">The sequence shown here is derived from an EMBL/GenBank/DDBJ whole genome shotgun (WGS) entry which is preliminary data.</text>
</comment>
<protein>
    <submittedName>
        <fullName evidence="2">Uncharacterized protein</fullName>
    </submittedName>
</protein>
<evidence type="ECO:0000256" key="1">
    <source>
        <dbReference type="SAM" id="Phobius"/>
    </source>
</evidence>
<proteinExistence type="predicted"/>
<keyword evidence="1" id="KW-1133">Transmembrane helix</keyword>
<keyword evidence="3" id="KW-1185">Reference proteome</keyword>
<dbReference type="Proteomes" id="UP001416858">
    <property type="component" value="Unassembled WGS sequence"/>
</dbReference>
<organism evidence="2 3">
    <name type="scientific">Novipirellula caenicola</name>
    <dbReference type="NCBI Taxonomy" id="1536901"/>
    <lineage>
        <taxon>Bacteria</taxon>
        <taxon>Pseudomonadati</taxon>
        <taxon>Planctomycetota</taxon>
        <taxon>Planctomycetia</taxon>
        <taxon>Pirellulales</taxon>
        <taxon>Pirellulaceae</taxon>
        <taxon>Novipirellula</taxon>
    </lineage>
</organism>
<evidence type="ECO:0000313" key="3">
    <source>
        <dbReference type="Proteomes" id="UP001416858"/>
    </source>
</evidence>